<organism evidence="1 2">
    <name type="scientific">Artomyces pyxidatus</name>
    <dbReference type="NCBI Taxonomy" id="48021"/>
    <lineage>
        <taxon>Eukaryota</taxon>
        <taxon>Fungi</taxon>
        <taxon>Dikarya</taxon>
        <taxon>Basidiomycota</taxon>
        <taxon>Agaricomycotina</taxon>
        <taxon>Agaricomycetes</taxon>
        <taxon>Russulales</taxon>
        <taxon>Auriscalpiaceae</taxon>
        <taxon>Artomyces</taxon>
    </lineage>
</organism>
<keyword evidence="2" id="KW-1185">Reference proteome</keyword>
<evidence type="ECO:0000313" key="2">
    <source>
        <dbReference type="Proteomes" id="UP000814140"/>
    </source>
</evidence>
<proteinExistence type="predicted"/>
<sequence length="856" mass="92954">MAPIETLPVNTLDTHADGPPTHDYYKRAVYRAAPRRFHVEILPATKMGGSYSYGLRINPIFSDSASIKSTIATAEYEIWRRWEDCLWFQDMLELQYGGYAREKRQRLAAGKGVKKNGLYHHDRAASFESLPPGPDPKSVSKNIHDYLPKLTKRGTLFRPSQSTIDQRQQEFSALIEAFFQPDVPTLISDLREDRAIRDFFGYWRRDHDLTLKRNGKKARSTQLGGNSFSLYFSASNISLSLPNSYPDVPSSIPPSPVPKSAALPSAGRRRPHTAESNSSISLSDVEAPFRLRKPPSSAPARMGAFSDGASSDDERRTAKRKGSSSSSNWSSSSSIAAGASLPGPSSGGSSSAGPSGLPLPAALPGTSPVRRRVGPRGTPKSPSPRKEAFNVAEDFPLFLSSSTRDVGLPSRPVQPPTSRSGQPAGLEALPEDHELGAASTVSASEDDALPPPTPRSTVNANADRTNRNCIVFAELLDGDDKEYSSDGDVLEPDMRRISLSAAADCGLLTAATSSSSRPSSGVLSNLSLQSRRSSWRTSASIKVPRSRPSSAGSTTSKIDMDVPGLEHYPISLSDSGRRKMSDQADLALQPRSTSPPLSPSSGAGLRRSLSGGSRRPRSLSNPQHLPVAEEEVWSDLGEEFIDTYFGGPEPFFTPEDLLPKSVEEPAAPDDPRVPDSPQLHPIPERDMRRQEICVSMTPEQLPRPFQNRPSGQFHLPWNSSLSTLPLPETPTSPSFMLPPSPKVGDDILVVKAALDDAIVVFRTRRDTSLADVRQRIYDKFARQEGIPLSSEFTLAYVPPITSVKGDRPRASTVSAASSDWARQVAITSAEQWEVAVASCGTKVVLRITQPQPSFDL</sequence>
<gene>
    <name evidence="1" type="ORF">BV25DRAFT_1819625</name>
</gene>
<evidence type="ECO:0000313" key="1">
    <source>
        <dbReference type="EMBL" id="KAI0067298.1"/>
    </source>
</evidence>
<comment type="caution">
    <text evidence="1">The sequence shown here is derived from an EMBL/GenBank/DDBJ whole genome shotgun (WGS) entry which is preliminary data.</text>
</comment>
<dbReference type="Proteomes" id="UP000814140">
    <property type="component" value="Unassembled WGS sequence"/>
</dbReference>
<dbReference type="EMBL" id="MU277190">
    <property type="protein sequence ID" value="KAI0067298.1"/>
    <property type="molecule type" value="Genomic_DNA"/>
</dbReference>
<name>A0ACB8TFU4_9AGAM</name>
<reference evidence="1" key="1">
    <citation type="submission" date="2021-03" db="EMBL/GenBank/DDBJ databases">
        <authorList>
            <consortium name="DOE Joint Genome Institute"/>
            <person name="Ahrendt S."/>
            <person name="Looney B.P."/>
            <person name="Miyauchi S."/>
            <person name="Morin E."/>
            <person name="Drula E."/>
            <person name="Courty P.E."/>
            <person name="Chicoki N."/>
            <person name="Fauchery L."/>
            <person name="Kohler A."/>
            <person name="Kuo A."/>
            <person name="Labutti K."/>
            <person name="Pangilinan J."/>
            <person name="Lipzen A."/>
            <person name="Riley R."/>
            <person name="Andreopoulos W."/>
            <person name="He G."/>
            <person name="Johnson J."/>
            <person name="Barry K.W."/>
            <person name="Grigoriev I.V."/>
            <person name="Nagy L."/>
            <person name="Hibbett D."/>
            <person name="Henrissat B."/>
            <person name="Matheny P.B."/>
            <person name="Labbe J."/>
            <person name="Martin F."/>
        </authorList>
    </citation>
    <scope>NUCLEOTIDE SEQUENCE</scope>
    <source>
        <strain evidence="1">HHB10654</strain>
    </source>
</reference>
<protein>
    <submittedName>
        <fullName evidence="1">Uncharacterized protein</fullName>
    </submittedName>
</protein>
<accession>A0ACB8TFU4</accession>
<reference evidence="1" key="2">
    <citation type="journal article" date="2022" name="New Phytol.">
        <title>Evolutionary transition to the ectomycorrhizal habit in the genomes of a hyperdiverse lineage of mushroom-forming fungi.</title>
        <authorList>
            <person name="Looney B."/>
            <person name="Miyauchi S."/>
            <person name="Morin E."/>
            <person name="Drula E."/>
            <person name="Courty P.E."/>
            <person name="Kohler A."/>
            <person name="Kuo A."/>
            <person name="LaButti K."/>
            <person name="Pangilinan J."/>
            <person name="Lipzen A."/>
            <person name="Riley R."/>
            <person name="Andreopoulos W."/>
            <person name="He G."/>
            <person name="Johnson J."/>
            <person name="Nolan M."/>
            <person name="Tritt A."/>
            <person name="Barry K.W."/>
            <person name="Grigoriev I.V."/>
            <person name="Nagy L.G."/>
            <person name="Hibbett D."/>
            <person name="Henrissat B."/>
            <person name="Matheny P.B."/>
            <person name="Labbe J."/>
            <person name="Martin F.M."/>
        </authorList>
    </citation>
    <scope>NUCLEOTIDE SEQUENCE</scope>
    <source>
        <strain evidence="1">HHB10654</strain>
    </source>
</reference>